<sequence length="192" mass="20876">MPMQLLRQTFYFLRHGETDWNRIGLVQGRVNMPLNGTGLAQARAARDLLRDAGIGTICTSPLDRAQLTADIIAAGLHVPVRVIDNLRECGFGAREGHPKGAWYDAWRNGTTPAGAERFPAFLERALDGLNEALSCPGPVLIVAHGGIYGAIERFAGIARRERIPNGVPLFHAPPPKPLLAWRRQQIAGFAAA</sequence>
<keyword evidence="1" id="KW-0378">Hydrolase</keyword>
<evidence type="ECO:0000256" key="2">
    <source>
        <dbReference type="PIRSR" id="PIRSR613078-1"/>
    </source>
</evidence>
<dbReference type="Proteomes" id="UP000295783">
    <property type="component" value="Unassembled WGS sequence"/>
</dbReference>
<feature type="binding site" evidence="3">
    <location>
        <position position="99"/>
    </location>
    <ligand>
        <name>substrate</name>
    </ligand>
</feature>
<dbReference type="InterPro" id="IPR029033">
    <property type="entry name" value="His_PPase_superfam"/>
</dbReference>
<dbReference type="CDD" id="cd07067">
    <property type="entry name" value="HP_PGM_like"/>
    <property type="match status" value="1"/>
</dbReference>
<proteinExistence type="predicted"/>
<evidence type="ECO:0000256" key="1">
    <source>
        <dbReference type="ARBA" id="ARBA00022801"/>
    </source>
</evidence>
<name>A0A4R6WX78_9PROT</name>
<accession>A0A4R6WX78</accession>
<dbReference type="EMBL" id="SNYW01000002">
    <property type="protein sequence ID" value="TDQ85470.1"/>
    <property type="molecule type" value="Genomic_DNA"/>
</dbReference>
<dbReference type="PANTHER" id="PTHR46517">
    <property type="entry name" value="FRUCTOSE-2,6-BISPHOSPHATASE TIGAR"/>
    <property type="match status" value="1"/>
</dbReference>
<dbReference type="Pfam" id="PF00300">
    <property type="entry name" value="His_Phos_1"/>
    <property type="match status" value="1"/>
</dbReference>
<dbReference type="SMART" id="SM00855">
    <property type="entry name" value="PGAM"/>
    <property type="match status" value="1"/>
</dbReference>
<evidence type="ECO:0000313" key="4">
    <source>
        <dbReference type="EMBL" id="TDQ85470.1"/>
    </source>
</evidence>
<dbReference type="GO" id="GO:0043456">
    <property type="term" value="P:regulation of pentose-phosphate shunt"/>
    <property type="evidence" value="ECO:0007669"/>
    <property type="project" value="TreeGrafter"/>
</dbReference>
<dbReference type="GO" id="GO:0004331">
    <property type="term" value="F:fructose-2,6-bisphosphate 2-phosphatase activity"/>
    <property type="evidence" value="ECO:0007669"/>
    <property type="project" value="TreeGrafter"/>
</dbReference>
<dbReference type="GO" id="GO:0045820">
    <property type="term" value="P:negative regulation of glycolytic process"/>
    <property type="evidence" value="ECO:0007669"/>
    <property type="project" value="TreeGrafter"/>
</dbReference>
<feature type="active site" description="Tele-phosphohistidine intermediate" evidence="2">
    <location>
        <position position="15"/>
    </location>
</feature>
<dbReference type="PANTHER" id="PTHR46517:SF1">
    <property type="entry name" value="FRUCTOSE-2,6-BISPHOSPHATASE TIGAR"/>
    <property type="match status" value="1"/>
</dbReference>
<evidence type="ECO:0000256" key="3">
    <source>
        <dbReference type="PIRSR" id="PIRSR613078-2"/>
    </source>
</evidence>
<reference evidence="4 5" key="1">
    <citation type="submission" date="2019-03" db="EMBL/GenBank/DDBJ databases">
        <title>Genomic Encyclopedia of Type Strains, Phase III (KMG-III): the genomes of soil and plant-associated and newly described type strains.</title>
        <authorList>
            <person name="Whitman W."/>
        </authorList>
    </citation>
    <scope>NUCLEOTIDE SEQUENCE [LARGE SCALE GENOMIC DNA]</scope>
    <source>
        <strain evidence="4 5">CGMCC 1.7660</strain>
    </source>
</reference>
<evidence type="ECO:0000313" key="5">
    <source>
        <dbReference type="Proteomes" id="UP000295783"/>
    </source>
</evidence>
<dbReference type="GO" id="GO:0005829">
    <property type="term" value="C:cytosol"/>
    <property type="evidence" value="ECO:0007669"/>
    <property type="project" value="TreeGrafter"/>
</dbReference>
<dbReference type="AlphaFoldDB" id="A0A4R6WX78"/>
<dbReference type="InterPro" id="IPR051695">
    <property type="entry name" value="Phosphoglycerate_Mutase"/>
</dbReference>
<feature type="binding site" evidence="3">
    <location>
        <begin position="14"/>
        <end position="21"/>
    </location>
    <ligand>
        <name>substrate</name>
    </ligand>
</feature>
<comment type="caution">
    <text evidence="4">The sequence shown here is derived from an EMBL/GenBank/DDBJ whole genome shotgun (WGS) entry which is preliminary data.</text>
</comment>
<protein>
    <submittedName>
        <fullName evidence="4">Putative phosphoglycerate mutase</fullName>
    </submittedName>
</protein>
<organism evidence="4 5">
    <name type="scientific">Dongia mobilis</name>
    <dbReference type="NCBI Taxonomy" id="578943"/>
    <lineage>
        <taxon>Bacteria</taxon>
        <taxon>Pseudomonadati</taxon>
        <taxon>Pseudomonadota</taxon>
        <taxon>Alphaproteobacteria</taxon>
        <taxon>Rhodospirillales</taxon>
        <taxon>Dongiaceae</taxon>
        <taxon>Dongia</taxon>
    </lineage>
</organism>
<gene>
    <name evidence="4" type="ORF">A8950_0256</name>
</gene>
<dbReference type="Gene3D" id="3.40.50.1240">
    <property type="entry name" value="Phosphoglycerate mutase-like"/>
    <property type="match status" value="1"/>
</dbReference>
<keyword evidence="5" id="KW-1185">Reference proteome</keyword>
<dbReference type="InterPro" id="IPR013078">
    <property type="entry name" value="His_Pase_superF_clade-1"/>
</dbReference>
<dbReference type="SUPFAM" id="SSF53254">
    <property type="entry name" value="Phosphoglycerate mutase-like"/>
    <property type="match status" value="1"/>
</dbReference>
<feature type="active site" description="Proton donor/acceptor" evidence="2">
    <location>
        <position position="88"/>
    </location>
</feature>
<feature type="binding site" evidence="3">
    <location>
        <position position="64"/>
    </location>
    <ligand>
        <name>substrate</name>
    </ligand>
</feature>